<comment type="caution">
    <text evidence="3">The sequence shown here is derived from an EMBL/GenBank/DDBJ whole genome shotgun (WGS) entry which is preliminary data.</text>
</comment>
<keyword evidence="2" id="KW-0732">Signal</keyword>
<feature type="compositionally biased region" description="Low complexity" evidence="1">
    <location>
        <begin position="109"/>
        <end position="137"/>
    </location>
</feature>
<accession>A0ABR1U1A9</accession>
<keyword evidence="4" id="KW-1185">Reference proteome</keyword>
<feature type="signal peptide" evidence="2">
    <location>
        <begin position="1"/>
        <end position="16"/>
    </location>
</feature>
<sequence length="553" mass="56782">MRFATVAALVSGGAAAVLPAAGNKHLDRRTPTTITFIPLPSLSACAGYTTMTQTSALLTVTATVYDTITAGAVTSTEATSAEPTPQSTITVIDVKRRKRRGDSCKRRSSSSSHISASSASASASASETSSSTASSASSADFSAVTSATASASGPICTTTVTAAVQETTTTVTIAGSIPVTTSATELMTTATSTTEDVATTMSATEDATATPSETAAPPASTTLTFLIKAISGSVANQYLRVVPGETSSDIKDSNTLAFHPARKSATTFSLDESPFSRNGRLYPAFDPDRSVTFSSGRLNSQAFVLASGDSNGEQTSASCRLVDDETVGSTGSFICPNEAFLGVNESLFAVNGDGRLFFKAPGDTDVDLETIELEYIILTGDPPATPVVVAPPAPERTPSFILSVAGGAFDGQVLHVTDFSRYYDPALQFTANVSDATPLIIRPVGGSLVPASLAANSSDYAVYYTVAPQIGAGGIAIKTPEAAQSRNGQLALCQLDGSSAVGSTGSFSCSNGGNVLHLFANVFGQLNFTREATADYKPPPQVQPVTLRYTVVS</sequence>
<feature type="region of interest" description="Disordered" evidence="1">
    <location>
        <begin position="94"/>
        <end position="137"/>
    </location>
</feature>
<evidence type="ECO:0000313" key="4">
    <source>
        <dbReference type="Proteomes" id="UP001446871"/>
    </source>
</evidence>
<name>A0ABR1U1A9_9PEZI</name>
<dbReference type="Proteomes" id="UP001446871">
    <property type="component" value="Unassembled WGS sequence"/>
</dbReference>
<reference evidence="3 4" key="1">
    <citation type="submission" date="2023-01" db="EMBL/GenBank/DDBJ databases">
        <title>Analysis of 21 Apiospora genomes using comparative genomics revels a genus with tremendous synthesis potential of carbohydrate active enzymes and secondary metabolites.</title>
        <authorList>
            <person name="Sorensen T."/>
        </authorList>
    </citation>
    <scope>NUCLEOTIDE SEQUENCE [LARGE SCALE GENOMIC DNA]</scope>
    <source>
        <strain evidence="3 4">CBS 83171</strain>
    </source>
</reference>
<feature type="chain" id="PRO_5045240671" evidence="2">
    <location>
        <begin position="17"/>
        <end position="553"/>
    </location>
</feature>
<evidence type="ECO:0000256" key="1">
    <source>
        <dbReference type="SAM" id="MobiDB-lite"/>
    </source>
</evidence>
<evidence type="ECO:0000256" key="2">
    <source>
        <dbReference type="SAM" id="SignalP"/>
    </source>
</evidence>
<gene>
    <name evidence="3" type="ORF">PG996_011968</name>
</gene>
<protein>
    <submittedName>
        <fullName evidence="3">Uncharacterized protein</fullName>
    </submittedName>
</protein>
<evidence type="ECO:0000313" key="3">
    <source>
        <dbReference type="EMBL" id="KAK8052667.1"/>
    </source>
</evidence>
<dbReference type="EMBL" id="JAQQWM010000008">
    <property type="protein sequence ID" value="KAK8052667.1"/>
    <property type="molecule type" value="Genomic_DNA"/>
</dbReference>
<proteinExistence type="predicted"/>
<organism evidence="3 4">
    <name type="scientific">Apiospora saccharicola</name>
    <dbReference type="NCBI Taxonomy" id="335842"/>
    <lineage>
        <taxon>Eukaryota</taxon>
        <taxon>Fungi</taxon>
        <taxon>Dikarya</taxon>
        <taxon>Ascomycota</taxon>
        <taxon>Pezizomycotina</taxon>
        <taxon>Sordariomycetes</taxon>
        <taxon>Xylariomycetidae</taxon>
        <taxon>Amphisphaeriales</taxon>
        <taxon>Apiosporaceae</taxon>
        <taxon>Apiospora</taxon>
    </lineage>
</organism>